<name>A0AC35FIA3_9BILA</name>
<reference evidence="2" key="1">
    <citation type="submission" date="2022-11" db="UniProtKB">
        <authorList>
            <consortium name="WormBaseParasite"/>
        </authorList>
    </citation>
    <scope>IDENTIFICATION</scope>
</reference>
<evidence type="ECO:0000313" key="1">
    <source>
        <dbReference type="Proteomes" id="UP000887580"/>
    </source>
</evidence>
<sequence>MLIVLILSTTLAQADEDKKAEPKPLTDPKPLILPKEPKPLTLRTKRGNDGVFSLDGLTARGHPSGHGKK</sequence>
<dbReference type="Proteomes" id="UP000887580">
    <property type="component" value="Unplaced"/>
</dbReference>
<evidence type="ECO:0000313" key="2">
    <source>
        <dbReference type="WBParaSite" id="PS1159_v2.g17640.t1"/>
    </source>
</evidence>
<proteinExistence type="predicted"/>
<protein>
    <submittedName>
        <fullName evidence="2">Uncharacterized protein</fullName>
    </submittedName>
</protein>
<organism evidence="1 2">
    <name type="scientific">Panagrolaimus sp. PS1159</name>
    <dbReference type="NCBI Taxonomy" id="55785"/>
    <lineage>
        <taxon>Eukaryota</taxon>
        <taxon>Metazoa</taxon>
        <taxon>Ecdysozoa</taxon>
        <taxon>Nematoda</taxon>
        <taxon>Chromadorea</taxon>
        <taxon>Rhabditida</taxon>
        <taxon>Tylenchina</taxon>
        <taxon>Panagrolaimomorpha</taxon>
        <taxon>Panagrolaimoidea</taxon>
        <taxon>Panagrolaimidae</taxon>
        <taxon>Panagrolaimus</taxon>
    </lineage>
</organism>
<dbReference type="WBParaSite" id="PS1159_v2.g17640.t1">
    <property type="protein sequence ID" value="PS1159_v2.g17640.t1"/>
    <property type="gene ID" value="PS1159_v2.g17640"/>
</dbReference>
<accession>A0AC35FIA3</accession>